<accession>A0A7J7K8C4</accession>
<dbReference type="GO" id="GO:0006631">
    <property type="term" value="P:fatty acid metabolic process"/>
    <property type="evidence" value="ECO:0007669"/>
    <property type="project" value="TreeGrafter"/>
</dbReference>
<name>A0A7J7K8C4_BUGNE</name>
<comment type="caution">
    <text evidence="3">The sequence shown here is derived from an EMBL/GenBank/DDBJ whole genome shotgun (WGS) entry which is preliminary data.</text>
</comment>
<dbReference type="Proteomes" id="UP000593567">
    <property type="component" value="Unassembled WGS sequence"/>
</dbReference>
<keyword evidence="4" id="KW-1185">Reference proteome</keyword>
<dbReference type="EMBL" id="VXIV02000974">
    <property type="protein sequence ID" value="KAF6034890.1"/>
    <property type="molecule type" value="Genomic_DNA"/>
</dbReference>
<dbReference type="AlphaFoldDB" id="A0A7J7K8C4"/>
<dbReference type="InterPro" id="IPR042099">
    <property type="entry name" value="ANL_N_sf"/>
</dbReference>
<dbReference type="Gene3D" id="3.40.50.12780">
    <property type="entry name" value="N-terminal domain of ligase-like"/>
    <property type="match status" value="1"/>
</dbReference>
<dbReference type="Gene3D" id="3.30.300.30">
    <property type="match status" value="1"/>
</dbReference>
<evidence type="ECO:0000256" key="2">
    <source>
        <dbReference type="ARBA" id="ARBA00022598"/>
    </source>
</evidence>
<protein>
    <submittedName>
        <fullName evidence="3">Uncharacterized protein</fullName>
    </submittedName>
</protein>
<keyword evidence="2" id="KW-0436">Ligase</keyword>
<dbReference type="InterPro" id="IPR045851">
    <property type="entry name" value="AMP-bd_C_sf"/>
</dbReference>
<dbReference type="GO" id="GO:0031956">
    <property type="term" value="F:medium-chain fatty acid-CoA ligase activity"/>
    <property type="evidence" value="ECO:0007669"/>
    <property type="project" value="TreeGrafter"/>
</dbReference>
<sequence>MSEDGWYKTGDMVSMDKDGYLYHFGRLSNAERWKINSRVVYSISMESVLMTHPHVRFSMVIGTDNGKGHDLNYVIEPAPDSTLTFEEIKKFSVEKMYNSQEWPTRIFFYSYDDMPKTSGSRPKVHRKAMTEVIAKRVQADPSDGATNL</sequence>
<evidence type="ECO:0000256" key="1">
    <source>
        <dbReference type="ARBA" id="ARBA00006432"/>
    </source>
</evidence>
<comment type="similarity">
    <text evidence="1">Belongs to the ATP-dependent AMP-binding enzyme family.</text>
</comment>
<evidence type="ECO:0000313" key="4">
    <source>
        <dbReference type="Proteomes" id="UP000593567"/>
    </source>
</evidence>
<dbReference type="PANTHER" id="PTHR43201:SF5">
    <property type="entry name" value="MEDIUM-CHAIN ACYL-COA LIGASE ACSF2, MITOCHONDRIAL"/>
    <property type="match status" value="1"/>
</dbReference>
<dbReference type="OrthoDB" id="10253869at2759"/>
<reference evidence="3" key="1">
    <citation type="submission" date="2020-06" db="EMBL/GenBank/DDBJ databases">
        <title>Draft genome of Bugula neritina, a colonial animal packing powerful symbionts and potential medicines.</title>
        <authorList>
            <person name="Rayko M."/>
        </authorList>
    </citation>
    <scope>NUCLEOTIDE SEQUENCE [LARGE SCALE GENOMIC DNA]</scope>
    <source>
        <strain evidence="3">Kwan_BN1</strain>
    </source>
</reference>
<proteinExistence type="inferred from homology"/>
<evidence type="ECO:0000313" key="3">
    <source>
        <dbReference type="EMBL" id="KAF6034890.1"/>
    </source>
</evidence>
<dbReference type="SUPFAM" id="SSF56801">
    <property type="entry name" value="Acetyl-CoA synthetase-like"/>
    <property type="match status" value="1"/>
</dbReference>
<organism evidence="3 4">
    <name type="scientific">Bugula neritina</name>
    <name type="common">Brown bryozoan</name>
    <name type="synonym">Sertularia neritina</name>
    <dbReference type="NCBI Taxonomy" id="10212"/>
    <lineage>
        <taxon>Eukaryota</taxon>
        <taxon>Metazoa</taxon>
        <taxon>Spiralia</taxon>
        <taxon>Lophotrochozoa</taxon>
        <taxon>Bryozoa</taxon>
        <taxon>Gymnolaemata</taxon>
        <taxon>Cheilostomatida</taxon>
        <taxon>Flustrina</taxon>
        <taxon>Buguloidea</taxon>
        <taxon>Bugulidae</taxon>
        <taxon>Bugula</taxon>
    </lineage>
</organism>
<gene>
    <name evidence="3" type="ORF">EB796_006801</name>
</gene>
<dbReference type="PANTHER" id="PTHR43201">
    <property type="entry name" value="ACYL-COA SYNTHETASE"/>
    <property type="match status" value="1"/>
</dbReference>